<keyword evidence="1" id="KW-0472">Membrane</keyword>
<dbReference type="NCBIfam" id="TIGR02532">
    <property type="entry name" value="IV_pilin_GFxxxE"/>
    <property type="match status" value="1"/>
</dbReference>
<organism evidence="3 4">
    <name type="scientific">Blastopirellula marina DSM 3645</name>
    <dbReference type="NCBI Taxonomy" id="314230"/>
    <lineage>
        <taxon>Bacteria</taxon>
        <taxon>Pseudomonadati</taxon>
        <taxon>Planctomycetota</taxon>
        <taxon>Planctomycetia</taxon>
        <taxon>Pirellulales</taxon>
        <taxon>Pirellulaceae</taxon>
        <taxon>Blastopirellula</taxon>
    </lineage>
</organism>
<dbReference type="InterPro" id="IPR045584">
    <property type="entry name" value="Pilin-like"/>
</dbReference>
<protein>
    <recommendedName>
        <fullName evidence="2">DUF1559 domain-containing protein</fullName>
    </recommendedName>
</protein>
<dbReference type="HOGENOM" id="CLU_041661_0_0_0"/>
<dbReference type="Proteomes" id="UP000004358">
    <property type="component" value="Unassembled WGS sequence"/>
</dbReference>
<dbReference type="SUPFAM" id="SSF54523">
    <property type="entry name" value="Pili subunits"/>
    <property type="match status" value="1"/>
</dbReference>
<evidence type="ECO:0000313" key="3">
    <source>
        <dbReference type="EMBL" id="EAQ78527.1"/>
    </source>
</evidence>
<feature type="transmembrane region" description="Helical" evidence="1">
    <location>
        <begin position="6"/>
        <end position="31"/>
    </location>
</feature>
<evidence type="ECO:0000313" key="4">
    <source>
        <dbReference type="Proteomes" id="UP000004358"/>
    </source>
</evidence>
<keyword evidence="1" id="KW-0812">Transmembrane</keyword>
<name>A3ZY56_9BACT</name>
<dbReference type="NCBIfam" id="TIGR04294">
    <property type="entry name" value="pre_pil_HX9DG"/>
    <property type="match status" value="1"/>
</dbReference>
<dbReference type="STRING" id="314230.DSM3645_26629"/>
<keyword evidence="1" id="KW-1133">Transmembrane helix</keyword>
<evidence type="ECO:0000256" key="1">
    <source>
        <dbReference type="SAM" id="Phobius"/>
    </source>
</evidence>
<sequence>MRNQRLGFTLVELLVVIAIIGVLIALLLPAVQQAREAARRTECVNKMKQLGLATHNFHDTYRHLPWASRNVSINGVTNKGSLFFWILPYLEQSALYDQANLSIDTSVDGKRAARHLIPPFLCPSDATSADHVLDGNWTLGNYEMNYQVFRDENTQQGLNLISDGTSNTIMFGETLQRCGGAIEDITYGTLWAHTLNQNDVRWTPIFGGGTYSSTSMITGTTLVPQRAKKKPDCDPLNSLASCHPGGINVLLADASVQFVPDTTSGTTFWSLCTRGDGEVVGEY</sequence>
<reference evidence="3 4" key="1">
    <citation type="submission" date="2006-02" db="EMBL/GenBank/DDBJ databases">
        <authorList>
            <person name="Amann R."/>
            <person name="Ferriera S."/>
            <person name="Johnson J."/>
            <person name="Kravitz S."/>
            <person name="Halpern A."/>
            <person name="Remington K."/>
            <person name="Beeson K."/>
            <person name="Tran B."/>
            <person name="Rogers Y.-H."/>
            <person name="Friedman R."/>
            <person name="Venter J.C."/>
        </authorList>
    </citation>
    <scope>NUCLEOTIDE SEQUENCE [LARGE SCALE GENOMIC DNA]</scope>
    <source>
        <strain evidence="3 4">DSM 3645</strain>
    </source>
</reference>
<dbReference type="InterPro" id="IPR011453">
    <property type="entry name" value="DUF1559"/>
</dbReference>
<dbReference type="InterPro" id="IPR012902">
    <property type="entry name" value="N_methyl_site"/>
</dbReference>
<dbReference type="InterPro" id="IPR027558">
    <property type="entry name" value="Pre_pil_HX9DG_C"/>
</dbReference>
<evidence type="ECO:0000259" key="2">
    <source>
        <dbReference type="Pfam" id="PF07596"/>
    </source>
</evidence>
<dbReference type="AlphaFoldDB" id="A3ZY56"/>
<dbReference type="Gene3D" id="3.30.700.10">
    <property type="entry name" value="Glycoprotein, Type 4 Pilin"/>
    <property type="match status" value="1"/>
</dbReference>
<comment type="caution">
    <text evidence="3">The sequence shown here is derived from an EMBL/GenBank/DDBJ whole genome shotgun (WGS) entry which is preliminary data.</text>
</comment>
<dbReference type="Pfam" id="PF07596">
    <property type="entry name" value="SBP_bac_10"/>
    <property type="match status" value="1"/>
</dbReference>
<dbReference type="PANTHER" id="PTHR30093:SF2">
    <property type="entry name" value="TYPE II SECRETION SYSTEM PROTEIN H"/>
    <property type="match status" value="1"/>
</dbReference>
<dbReference type="eggNOG" id="COG2165">
    <property type="taxonomic scope" value="Bacteria"/>
</dbReference>
<dbReference type="PANTHER" id="PTHR30093">
    <property type="entry name" value="GENERAL SECRETION PATHWAY PROTEIN G"/>
    <property type="match status" value="1"/>
</dbReference>
<gene>
    <name evidence="3" type="ORF">DSM3645_26629</name>
</gene>
<dbReference type="Pfam" id="PF07963">
    <property type="entry name" value="N_methyl"/>
    <property type="match status" value="1"/>
</dbReference>
<feature type="domain" description="DUF1559" evidence="2">
    <location>
        <begin position="32"/>
        <end position="263"/>
    </location>
</feature>
<proteinExistence type="predicted"/>
<dbReference type="EMBL" id="AANZ01000020">
    <property type="protein sequence ID" value="EAQ78527.1"/>
    <property type="molecule type" value="Genomic_DNA"/>
</dbReference>
<accession>A3ZY56</accession>